<keyword evidence="3" id="KW-1185">Reference proteome</keyword>
<proteinExistence type="predicted"/>
<feature type="transmembrane region" description="Helical" evidence="1">
    <location>
        <begin position="98"/>
        <end position="121"/>
    </location>
</feature>
<feature type="transmembrane region" description="Helical" evidence="1">
    <location>
        <begin position="58"/>
        <end position="78"/>
    </location>
</feature>
<evidence type="ECO:0000313" key="2">
    <source>
        <dbReference type="EMBL" id="PWV61709.1"/>
    </source>
</evidence>
<dbReference type="RefSeq" id="WP_110018493.1">
    <property type="nucleotide sequence ID" value="NZ_QGTJ01000005.1"/>
</dbReference>
<reference evidence="2 3" key="1">
    <citation type="submission" date="2018-05" db="EMBL/GenBank/DDBJ databases">
        <title>Genomic Encyclopedia of Type Strains, Phase IV (KMG-IV): sequencing the most valuable type-strain genomes for metagenomic binning, comparative biology and taxonomic classification.</title>
        <authorList>
            <person name="Goeker M."/>
        </authorList>
    </citation>
    <scope>NUCLEOTIDE SEQUENCE [LARGE SCALE GENOMIC DNA]</scope>
    <source>
        <strain evidence="2 3">DSM 23606</strain>
    </source>
</reference>
<organism evidence="2 3">
    <name type="scientific">Plasticicumulans acidivorans</name>
    <dbReference type="NCBI Taxonomy" id="886464"/>
    <lineage>
        <taxon>Bacteria</taxon>
        <taxon>Pseudomonadati</taxon>
        <taxon>Pseudomonadota</taxon>
        <taxon>Gammaproteobacteria</taxon>
        <taxon>Candidatus Competibacteraceae</taxon>
        <taxon>Plasticicumulans</taxon>
    </lineage>
</organism>
<evidence type="ECO:0000256" key="1">
    <source>
        <dbReference type="SAM" id="Phobius"/>
    </source>
</evidence>
<sequence length="277" mass="29764">MTDLLVSLAIGIVLIAGANVLLERVTRLGARGSAIIVALATLAIYVPMAILHWPGGDLFAIHIALYLVVSVAFGLIGSPLQPVGAAGQVSTGRSRGSWGPWVIVAFFAALAATDAVFVTVADRGISTMVAHYLLPPPADDRVTEVNSAFPGVTSHDFQKKEALYNQYLEQVKLQRERGWQVKKGWLGEAVAGQPARLQVTVNTRDGQPLRGATVHGRFLRPADSRLDHAFDMQEVDSGVYRAVLTMPAPGSWSLVLEIRKGDDLHEVRANTSVRAAD</sequence>
<dbReference type="InterPro" id="IPR008620">
    <property type="entry name" value="FixH"/>
</dbReference>
<accession>A0A317MW62</accession>
<gene>
    <name evidence="2" type="ORF">C7443_105137</name>
</gene>
<name>A0A317MW62_9GAMM</name>
<dbReference type="EMBL" id="QGTJ01000005">
    <property type="protein sequence ID" value="PWV61709.1"/>
    <property type="molecule type" value="Genomic_DNA"/>
</dbReference>
<feature type="transmembrane region" description="Helical" evidence="1">
    <location>
        <begin position="32"/>
        <end position="51"/>
    </location>
</feature>
<dbReference type="OrthoDB" id="8559928at2"/>
<keyword evidence="1" id="KW-0812">Transmembrane</keyword>
<dbReference type="Pfam" id="PF05751">
    <property type="entry name" value="FixH"/>
    <property type="match status" value="1"/>
</dbReference>
<keyword evidence="1" id="KW-1133">Transmembrane helix</keyword>
<evidence type="ECO:0000313" key="3">
    <source>
        <dbReference type="Proteomes" id="UP000246569"/>
    </source>
</evidence>
<comment type="caution">
    <text evidence="2">The sequence shown here is derived from an EMBL/GenBank/DDBJ whole genome shotgun (WGS) entry which is preliminary data.</text>
</comment>
<protein>
    <submittedName>
        <fullName evidence="2">Nitrogen fixation protein FixH</fullName>
    </submittedName>
</protein>
<keyword evidence="1" id="KW-0472">Membrane</keyword>
<dbReference type="Proteomes" id="UP000246569">
    <property type="component" value="Unassembled WGS sequence"/>
</dbReference>
<dbReference type="AlphaFoldDB" id="A0A317MW62"/>